<dbReference type="Pfam" id="PF03108">
    <property type="entry name" value="DBD_Tnp_Mut"/>
    <property type="match status" value="1"/>
</dbReference>
<dbReference type="PANTHER" id="PTHR31973:SF195">
    <property type="entry name" value="MUDR FAMILY TRANSPOSASE"/>
    <property type="match status" value="1"/>
</dbReference>
<evidence type="ECO:0000259" key="2">
    <source>
        <dbReference type="Pfam" id="PF03108"/>
    </source>
</evidence>
<dbReference type="InterPro" id="IPR018289">
    <property type="entry name" value="MULE_transposase_dom"/>
</dbReference>
<gene>
    <name evidence="4" type="ORF">QYE76_031898</name>
</gene>
<proteinExistence type="predicted"/>
<feature type="region of interest" description="Disordered" evidence="1">
    <location>
        <begin position="1"/>
        <end position="20"/>
    </location>
</feature>
<name>A0AAD8VKL9_LOLMU</name>
<reference evidence="4" key="1">
    <citation type="submission" date="2023-07" db="EMBL/GenBank/DDBJ databases">
        <title>A chromosome-level genome assembly of Lolium multiflorum.</title>
        <authorList>
            <person name="Chen Y."/>
            <person name="Copetti D."/>
            <person name="Kolliker R."/>
            <person name="Studer B."/>
        </authorList>
    </citation>
    <scope>NUCLEOTIDE SEQUENCE</scope>
    <source>
        <strain evidence="4">02402/16</strain>
        <tissue evidence="4">Leaf</tissue>
    </source>
</reference>
<dbReference type="Proteomes" id="UP001231189">
    <property type="component" value="Unassembled WGS sequence"/>
</dbReference>
<dbReference type="InterPro" id="IPR004332">
    <property type="entry name" value="Transposase_MuDR"/>
</dbReference>
<feature type="compositionally biased region" description="Basic residues" evidence="1">
    <location>
        <begin position="482"/>
        <end position="491"/>
    </location>
</feature>
<feature type="region of interest" description="Disordered" evidence="1">
    <location>
        <begin position="474"/>
        <end position="499"/>
    </location>
</feature>
<protein>
    <recommendedName>
        <fullName evidence="6">Mutator-like transposase</fullName>
    </recommendedName>
</protein>
<dbReference type="EMBL" id="JAUUTY010000007">
    <property type="protein sequence ID" value="KAK1608225.1"/>
    <property type="molecule type" value="Genomic_DNA"/>
</dbReference>
<dbReference type="PANTHER" id="PTHR31973">
    <property type="entry name" value="POLYPROTEIN, PUTATIVE-RELATED"/>
    <property type="match status" value="1"/>
</dbReference>
<evidence type="ECO:0000256" key="1">
    <source>
        <dbReference type="SAM" id="MobiDB-lite"/>
    </source>
</evidence>
<evidence type="ECO:0000313" key="5">
    <source>
        <dbReference type="Proteomes" id="UP001231189"/>
    </source>
</evidence>
<organism evidence="4 5">
    <name type="scientific">Lolium multiflorum</name>
    <name type="common">Italian ryegrass</name>
    <name type="synonym">Lolium perenne subsp. multiflorum</name>
    <dbReference type="NCBI Taxonomy" id="4521"/>
    <lineage>
        <taxon>Eukaryota</taxon>
        <taxon>Viridiplantae</taxon>
        <taxon>Streptophyta</taxon>
        <taxon>Embryophyta</taxon>
        <taxon>Tracheophyta</taxon>
        <taxon>Spermatophyta</taxon>
        <taxon>Magnoliopsida</taxon>
        <taxon>Liliopsida</taxon>
        <taxon>Poales</taxon>
        <taxon>Poaceae</taxon>
        <taxon>BOP clade</taxon>
        <taxon>Pooideae</taxon>
        <taxon>Poodae</taxon>
        <taxon>Poeae</taxon>
        <taxon>Poeae Chloroplast Group 2 (Poeae type)</taxon>
        <taxon>Loliodinae</taxon>
        <taxon>Loliinae</taxon>
        <taxon>Lolium</taxon>
    </lineage>
</organism>
<comment type="caution">
    <text evidence="4">The sequence shown here is derived from an EMBL/GenBank/DDBJ whole genome shotgun (WGS) entry which is preliminary data.</text>
</comment>
<dbReference type="Pfam" id="PF10551">
    <property type="entry name" value="MULE"/>
    <property type="match status" value="1"/>
</dbReference>
<feature type="domain" description="MULE transposase" evidence="3">
    <location>
        <begin position="293"/>
        <end position="360"/>
    </location>
</feature>
<evidence type="ECO:0000259" key="3">
    <source>
        <dbReference type="Pfam" id="PF10551"/>
    </source>
</evidence>
<accession>A0AAD8VKL9</accession>
<evidence type="ECO:0000313" key="4">
    <source>
        <dbReference type="EMBL" id="KAK1608225.1"/>
    </source>
</evidence>
<keyword evidence="5" id="KW-1185">Reference proteome</keyword>
<feature type="domain" description="Transposase MuDR plant" evidence="2">
    <location>
        <begin position="83"/>
        <end position="147"/>
    </location>
</feature>
<sequence length="631" mass="71616">MEDDAEIEDQSPQDDEDELMFPEVVDRCRKQAMEDQYMEDISFGARFDDTDDEEKDENNDNLVLADYEGDDLPTVEWNRADPQLAEGTVFQTRMDYRNAITTYCLLSKNNYEVIKSEPGRFTVKCPYKRCRWRLHASTMLRSTLVQIKKNEHVHNCPPRGGAPEVKTKLAKTRWLADAIIDWLRETPSLGPTTLKKKMLEKFDIKVPYMRMFYAKEMALDRINGPWNESFQLLYTFKAEVEMASPGSVVAIDKHTVPYKLKSGRVMQKECFRRAFVCFKACWKGFLDGCRPYLVVDATTLHGRFKGQLVAATAVDGHNWMFPVAYGVLEVESEESWTWFLQNLRDLIGHPPGLAIHTDACKVDPAFGMEDQAGAANAEENEAAIQNEEIEAAIQHEEIEAAIQHEEIDATIQPMEIEEAIQHEEIEAAIQHGEIELMDRELFEPMDREQKKQMERDYLDFMFGQMSDNLEEQIAEEKAQTSQKKKNKKEGKRKVDTGNIPGRVTRNLLMMKNTKTATVPTLVIDAKIIEALAYNIASTAQIQHSMSEPVDVSLPLPSSDPLLMKDTKTAAVPTVVIDATNIEAIAYNIASTAQIQPSMSEPVDVSLPVPRVRIDAKTIEAIVYNRAAKPPI</sequence>
<evidence type="ECO:0008006" key="6">
    <source>
        <dbReference type="Google" id="ProtNLM"/>
    </source>
</evidence>
<dbReference type="AlphaFoldDB" id="A0AAD8VKL9"/>